<dbReference type="PROSITE" id="PS51736">
    <property type="entry name" value="RECOMBINASES_3"/>
    <property type="match status" value="1"/>
</dbReference>
<dbReference type="RefSeq" id="WP_377721536.1">
    <property type="nucleotide sequence ID" value="NZ_JBHSAM010000034.1"/>
</dbReference>
<comment type="caution">
    <text evidence="8">The sequence shown here is derived from an EMBL/GenBank/DDBJ whole genome shotgun (WGS) entry which is preliminary data.</text>
</comment>
<evidence type="ECO:0000256" key="3">
    <source>
        <dbReference type="ARBA" id="ARBA00023172"/>
    </source>
</evidence>
<feature type="active site" description="O-(5'-phospho-DNA)-serine intermediate" evidence="4">
    <location>
        <position position="27"/>
    </location>
</feature>
<feature type="domain" description="Recombinase" evidence="7">
    <location>
        <begin position="174"/>
        <end position="277"/>
    </location>
</feature>
<gene>
    <name evidence="8" type="ORF">ACFOZ8_25250</name>
</gene>
<keyword evidence="3" id="KW-0233">DNA recombination</keyword>
<dbReference type="PROSITE" id="PS51737">
    <property type="entry name" value="RECOMBINASE_DNA_BIND"/>
    <property type="match status" value="1"/>
</dbReference>
<dbReference type="InterPro" id="IPR011109">
    <property type="entry name" value="DNA_bind_recombinase_dom"/>
</dbReference>
<sequence>MKTTTKKEAIVPFNALTFRVGIYIRVSTLEQVEGYSLDVQKDRLIAFCKAQGWEEPEIFMDDGYTGTNMNRPALKRMIRQIEDGRINAVIVHKLDRLGRKQKDVMHLLEDVFERHSVVFKSATEPFDTSTSFGKAMIGVLSVFAQLERDMIVERTTNGRREKVKQGKWPGGRVPFGYSWDKEKEMLIIKPEEASIIREIYKRYLRGESRLSISEWASERTKARKIDHSTIREMLNRPVYNGKLILPGDVIVDGNHDAIIDDELWRMVQNEIVRRQDGQTPLGEFLLTGLLSCGVCGGNVVHVKRTTTPNGKTYSYELYACKNQHIRKKDRIIDTCTLGYHRREKVEEYVVREMMDVALKPKKIKSILERQREQVPDHELEKTLRTKMDSVIAGIENLYDAIQSGAIKASALGNRLSRLEEERESIQLQLDELGDSTPKRKSDKEVHEAIKAVSQGWPYLNEDERKAVIRTIITNVTLLPDGNHVITWAES</sequence>
<evidence type="ECO:0000259" key="6">
    <source>
        <dbReference type="PROSITE" id="PS51736"/>
    </source>
</evidence>
<keyword evidence="1" id="KW-0229">DNA integration</keyword>
<dbReference type="InterPro" id="IPR038109">
    <property type="entry name" value="DNA_bind_recomb_sf"/>
</dbReference>
<feature type="coiled-coil region" evidence="5">
    <location>
        <begin position="408"/>
        <end position="435"/>
    </location>
</feature>
<dbReference type="InterPro" id="IPR006119">
    <property type="entry name" value="Resolv_N"/>
</dbReference>
<evidence type="ECO:0000313" key="8">
    <source>
        <dbReference type="EMBL" id="MFC4102934.1"/>
    </source>
</evidence>
<feature type="domain" description="Resolvase/invertase-type recombinase catalytic" evidence="6">
    <location>
        <begin position="19"/>
        <end position="166"/>
    </location>
</feature>
<dbReference type="InterPro" id="IPR006118">
    <property type="entry name" value="Recombinase_CS"/>
</dbReference>
<dbReference type="InterPro" id="IPR050639">
    <property type="entry name" value="SSR_resolvase"/>
</dbReference>
<dbReference type="SUPFAM" id="SSF53041">
    <property type="entry name" value="Resolvase-like"/>
    <property type="match status" value="1"/>
</dbReference>
<dbReference type="CDD" id="cd03768">
    <property type="entry name" value="SR_ResInv"/>
    <property type="match status" value="1"/>
</dbReference>
<organism evidence="8 9">
    <name type="scientific">Paenibacillus xanthanilyticus</name>
    <dbReference type="NCBI Taxonomy" id="1783531"/>
    <lineage>
        <taxon>Bacteria</taxon>
        <taxon>Bacillati</taxon>
        <taxon>Bacillota</taxon>
        <taxon>Bacilli</taxon>
        <taxon>Bacillales</taxon>
        <taxon>Paenibacillaceae</taxon>
        <taxon>Paenibacillus</taxon>
    </lineage>
</organism>
<dbReference type="PANTHER" id="PTHR30461">
    <property type="entry name" value="DNA-INVERTASE FROM LAMBDOID PROPHAGE"/>
    <property type="match status" value="1"/>
</dbReference>
<evidence type="ECO:0000256" key="2">
    <source>
        <dbReference type="ARBA" id="ARBA00023125"/>
    </source>
</evidence>
<dbReference type="Pfam" id="PF13408">
    <property type="entry name" value="Zn_ribbon_recom"/>
    <property type="match status" value="1"/>
</dbReference>
<keyword evidence="2" id="KW-0238">DNA-binding</keyword>
<dbReference type="Pfam" id="PF07508">
    <property type="entry name" value="Recombinase"/>
    <property type="match status" value="1"/>
</dbReference>
<dbReference type="Gene3D" id="3.90.1750.20">
    <property type="entry name" value="Putative Large Serine Recombinase, Chain B, Domain 2"/>
    <property type="match status" value="1"/>
</dbReference>
<name>A0ABV8KAA0_9BACL</name>
<protein>
    <submittedName>
        <fullName evidence="8">Recombinase family protein</fullName>
    </submittedName>
</protein>
<reference evidence="9" key="1">
    <citation type="journal article" date="2019" name="Int. J. Syst. Evol. Microbiol.">
        <title>The Global Catalogue of Microorganisms (GCM) 10K type strain sequencing project: providing services to taxonomists for standard genome sequencing and annotation.</title>
        <authorList>
            <consortium name="The Broad Institute Genomics Platform"/>
            <consortium name="The Broad Institute Genome Sequencing Center for Infectious Disease"/>
            <person name="Wu L."/>
            <person name="Ma J."/>
        </authorList>
    </citation>
    <scope>NUCLEOTIDE SEQUENCE [LARGE SCALE GENOMIC DNA]</scope>
    <source>
        <strain evidence="9">IBRC-M 10987</strain>
    </source>
</reference>
<dbReference type="InterPro" id="IPR025827">
    <property type="entry name" value="Zn_ribbon_recom_dom"/>
</dbReference>
<dbReference type="Gene3D" id="3.40.50.1390">
    <property type="entry name" value="Resolvase, N-terminal catalytic domain"/>
    <property type="match status" value="1"/>
</dbReference>
<evidence type="ECO:0000259" key="7">
    <source>
        <dbReference type="PROSITE" id="PS51737"/>
    </source>
</evidence>
<dbReference type="PANTHER" id="PTHR30461:SF23">
    <property type="entry name" value="DNA RECOMBINASE-RELATED"/>
    <property type="match status" value="1"/>
</dbReference>
<dbReference type="Pfam" id="PF00239">
    <property type="entry name" value="Resolvase"/>
    <property type="match status" value="1"/>
</dbReference>
<dbReference type="EMBL" id="JBHSAM010000034">
    <property type="protein sequence ID" value="MFC4102934.1"/>
    <property type="molecule type" value="Genomic_DNA"/>
</dbReference>
<dbReference type="SMART" id="SM00857">
    <property type="entry name" value="Resolvase"/>
    <property type="match status" value="1"/>
</dbReference>
<evidence type="ECO:0000256" key="1">
    <source>
        <dbReference type="ARBA" id="ARBA00022908"/>
    </source>
</evidence>
<keyword evidence="9" id="KW-1185">Reference proteome</keyword>
<proteinExistence type="predicted"/>
<accession>A0ABV8KAA0</accession>
<evidence type="ECO:0000313" key="9">
    <source>
        <dbReference type="Proteomes" id="UP001595715"/>
    </source>
</evidence>
<keyword evidence="5" id="KW-0175">Coiled coil</keyword>
<dbReference type="InterPro" id="IPR036162">
    <property type="entry name" value="Resolvase-like_N_sf"/>
</dbReference>
<evidence type="ECO:0000256" key="5">
    <source>
        <dbReference type="SAM" id="Coils"/>
    </source>
</evidence>
<evidence type="ECO:0000256" key="4">
    <source>
        <dbReference type="PROSITE-ProRule" id="PRU10137"/>
    </source>
</evidence>
<dbReference type="PROSITE" id="PS00397">
    <property type="entry name" value="RECOMBINASES_1"/>
    <property type="match status" value="1"/>
</dbReference>
<dbReference type="Proteomes" id="UP001595715">
    <property type="component" value="Unassembled WGS sequence"/>
</dbReference>